<name>A0ABU0VWB5_9RHOB</name>
<keyword evidence="2" id="KW-1185">Reference proteome</keyword>
<sequence>MPRILVEDDLQARRLVTVDLDLRAPVGRIHAVHLGKKGMRPVVRHLLDWLATAYQGICPPRPR</sequence>
<dbReference type="Proteomes" id="UP001239680">
    <property type="component" value="Unassembled WGS sequence"/>
</dbReference>
<reference evidence="1 2" key="1">
    <citation type="submission" date="2023-08" db="EMBL/GenBank/DDBJ databases">
        <title>Characterization of two Paracoccaceae strains isolated from Phycosphere and proposal of Xinfangfangia lacusdiani sp. nov.</title>
        <authorList>
            <person name="Deng Y."/>
            <person name="Zhang Y.Q."/>
        </authorList>
    </citation>
    <scope>NUCLEOTIDE SEQUENCE [LARGE SCALE GENOMIC DNA]</scope>
    <source>
        <strain evidence="1 2">CPCC 101601</strain>
    </source>
</reference>
<gene>
    <name evidence="1" type="ORF">Q9295_06505</name>
</gene>
<dbReference type="Gene3D" id="3.40.190.290">
    <property type="match status" value="1"/>
</dbReference>
<organism evidence="1 2">
    <name type="scientific">Pseudogemmobacter lacusdianii</name>
    <dbReference type="NCBI Taxonomy" id="3069608"/>
    <lineage>
        <taxon>Bacteria</taxon>
        <taxon>Pseudomonadati</taxon>
        <taxon>Pseudomonadota</taxon>
        <taxon>Alphaproteobacteria</taxon>
        <taxon>Rhodobacterales</taxon>
        <taxon>Paracoccaceae</taxon>
        <taxon>Pseudogemmobacter</taxon>
    </lineage>
</organism>
<comment type="caution">
    <text evidence="1">The sequence shown here is derived from an EMBL/GenBank/DDBJ whole genome shotgun (WGS) entry which is preliminary data.</text>
</comment>
<dbReference type="SUPFAM" id="SSF53850">
    <property type="entry name" value="Periplasmic binding protein-like II"/>
    <property type="match status" value="1"/>
</dbReference>
<accession>A0ABU0VWB5</accession>
<evidence type="ECO:0008006" key="3">
    <source>
        <dbReference type="Google" id="ProtNLM"/>
    </source>
</evidence>
<dbReference type="RefSeq" id="WP_306679710.1">
    <property type="nucleotide sequence ID" value="NZ_JAVDBT010000005.1"/>
</dbReference>
<dbReference type="EMBL" id="JAVDBT010000005">
    <property type="protein sequence ID" value="MDQ2066014.1"/>
    <property type="molecule type" value="Genomic_DNA"/>
</dbReference>
<protein>
    <recommendedName>
        <fullName evidence="3">LysR substrate-binding domain-containing protein</fullName>
    </recommendedName>
</protein>
<evidence type="ECO:0000313" key="1">
    <source>
        <dbReference type="EMBL" id="MDQ2066014.1"/>
    </source>
</evidence>
<evidence type="ECO:0000313" key="2">
    <source>
        <dbReference type="Proteomes" id="UP001239680"/>
    </source>
</evidence>
<proteinExistence type="predicted"/>